<organism evidence="2">
    <name type="scientific">Psilocybe cubensis</name>
    <name type="common">Psychedelic mushroom</name>
    <name type="synonym">Stropharia cubensis</name>
    <dbReference type="NCBI Taxonomy" id="181762"/>
    <lineage>
        <taxon>Eukaryota</taxon>
        <taxon>Fungi</taxon>
        <taxon>Dikarya</taxon>
        <taxon>Basidiomycota</taxon>
        <taxon>Agaricomycotina</taxon>
        <taxon>Agaricomycetes</taxon>
        <taxon>Agaricomycetidae</taxon>
        <taxon>Agaricales</taxon>
        <taxon>Agaricineae</taxon>
        <taxon>Strophariaceae</taxon>
        <taxon>Psilocybe</taxon>
    </lineage>
</organism>
<proteinExistence type="predicted"/>
<name>A0A8H8CEK3_PSICU</name>
<dbReference type="SUPFAM" id="SSF52047">
    <property type="entry name" value="RNI-like"/>
    <property type="match status" value="1"/>
</dbReference>
<comment type="caution">
    <text evidence="2">The sequence shown here is derived from an EMBL/GenBank/DDBJ whole genome shotgun (WGS) entry which is preliminary data.</text>
</comment>
<dbReference type="Gene3D" id="3.80.10.10">
    <property type="entry name" value="Ribonuclease Inhibitor"/>
    <property type="match status" value="1"/>
</dbReference>
<accession>A0A8H8CEK3</accession>
<dbReference type="EMBL" id="JAFIQS010000018">
    <property type="protein sequence ID" value="KAG5162681.1"/>
    <property type="molecule type" value="Genomic_DNA"/>
</dbReference>
<sequence length="439" mass="48900">MVPHNRDLSRSFVRVFGRLLHKADSSSEAREDTFMDTCDLSAQGCLVDHCSSEDLPPYSPLSSAREKHDAQGTQGRQTEGIPLKRKSHFSDFYAPPKYARSLESPHNSSFDVETFHETLCYDVSGSTPQFTDTLAQNKDDVSILLKTFRGLFPDLHLQDKLANVDPITVQAIADVLCEHGYINERSLKVLCYTSVERIILAPSMSDENGLNLARDGIYSGISSSKLVVQRRNNVLVFRHTDGFQTLTELSFAGIRINDSDIQHIQRLPRLSILHLNEVGIGNEGVFLLVSLKHTLTKLFLTANHEVNNDAVPALLCLNNLVFLSILDTGIDMVGLRRLAGHMHKEDHVMDIEIPFSCEAYVDNIASQYLLHPIPPLITNPHICSHLSSAALKRNLEAHAARNSSIVASGTRLEMIERLTKILETRLLDLLVVEMLDGGC</sequence>
<reference evidence="2" key="1">
    <citation type="submission" date="2021-02" db="EMBL/GenBank/DDBJ databases">
        <title>Psilocybe cubensis genome.</title>
        <authorList>
            <person name="Mckernan K.J."/>
            <person name="Crawford S."/>
            <person name="Trippe A."/>
            <person name="Kane L.T."/>
            <person name="Mclaughlin S."/>
        </authorList>
    </citation>
    <scope>NUCLEOTIDE SEQUENCE [LARGE SCALE GENOMIC DNA]</scope>
    <source>
        <strain evidence="2">MGC-MH-2018</strain>
    </source>
</reference>
<evidence type="ECO:0000256" key="1">
    <source>
        <dbReference type="SAM" id="MobiDB-lite"/>
    </source>
</evidence>
<dbReference type="AlphaFoldDB" id="A0A8H8CEK3"/>
<dbReference type="OrthoDB" id="120976at2759"/>
<protein>
    <submittedName>
        <fullName evidence="2">Uncharacterized protein</fullName>
    </submittedName>
</protein>
<gene>
    <name evidence="2" type="ORF">JR316_012566</name>
</gene>
<evidence type="ECO:0000313" key="2">
    <source>
        <dbReference type="EMBL" id="KAG5162681.1"/>
    </source>
</evidence>
<feature type="region of interest" description="Disordered" evidence="1">
    <location>
        <begin position="56"/>
        <end position="81"/>
    </location>
</feature>
<dbReference type="InterPro" id="IPR032675">
    <property type="entry name" value="LRR_dom_sf"/>
</dbReference>